<accession>A0ABR3ISR8</accession>
<dbReference type="InterPro" id="IPR001969">
    <property type="entry name" value="Aspartic_peptidase_AS"/>
</dbReference>
<comment type="caution">
    <text evidence="2">The sequence shown here is derived from an EMBL/GenBank/DDBJ whole genome shotgun (WGS) entry which is preliminary data.</text>
</comment>
<reference evidence="3" key="1">
    <citation type="submission" date="2024-06" db="EMBL/GenBank/DDBJ databases">
        <title>Multi-omics analyses provide insights into the biosynthesis of the anticancer antibiotic pleurotin in Hohenbuehelia grisea.</title>
        <authorList>
            <person name="Weaver J.A."/>
            <person name="Alberti F."/>
        </authorList>
    </citation>
    <scope>NUCLEOTIDE SEQUENCE [LARGE SCALE GENOMIC DNA]</scope>
    <source>
        <strain evidence="3">T-177</strain>
    </source>
</reference>
<feature type="region of interest" description="Disordered" evidence="1">
    <location>
        <begin position="18"/>
        <end position="61"/>
    </location>
</feature>
<evidence type="ECO:0000256" key="1">
    <source>
        <dbReference type="SAM" id="MobiDB-lite"/>
    </source>
</evidence>
<dbReference type="Proteomes" id="UP001556367">
    <property type="component" value="Unassembled WGS sequence"/>
</dbReference>
<dbReference type="EMBL" id="JASNQZ010000015">
    <property type="protein sequence ID" value="KAL0946323.1"/>
    <property type="molecule type" value="Genomic_DNA"/>
</dbReference>
<dbReference type="PROSITE" id="PS00141">
    <property type="entry name" value="ASP_PROTEASE"/>
    <property type="match status" value="1"/>
</dbReference>
<proteinExistence type="predicted"/>
<evidence type="ECO:0000313" key="3">
    <source>
        <dbReference type="Proteomes" id="UP001556367"/>
    </source>
</evidence>
<gene>
    <name evidence="2" type="ORF">HGRIS_012562</name>
</gene>
<sequence length="243" mass="26227">MSSPSIRRSVSSARSLASKISGTSYAPSVCSDSETLTPERVEQRSSKVLSNESLLAPKPTRDELNEAVGNDLMAPTTDLNSIPCAGVRISYGPLAGLMAWRFVVQLNEPDNAFKRAHPAVVVNFILDTGSNRSRVPPETLQALGYKGSLRPGSEARLLIQGVPTKCDVAYPEEAGRLSSQFLLAGDLTLYMDPTLGAPVLYVAEQGAGWPNVSDIHRTVPPTPWTLKGLVKMLLHSKSNGQRW</sequence>
<evidence type="ECO:0000313" key="2">
    <source>
        <dbReference type="EMBL" id="KAL0946323.1"/>
    </source>
</evidence>
<feature type="compositionally biased region" description="Polar residues" evidence="1">
    <location>
        <begin position="22"/>
        <end position="36"/>
    </location>
</feature>
<evidence type="ECO:0008006" key="4">
    <source>
        <dbReference type="Google" id="ProtNLM"/>
    </source>
</evidence>
<protein>
    <recommendedName>
        <fullName evidence="4">Peptidase A2 domain-containing protein</fullName>
    </recommendedName>
</protein>
<keyword evidence="3" id="KW-1185">Reference proteome</keyword>
<name>A0ABR3ISR8_9AGAR</name>
<organism evidence="2 3">
    <name type="scientific">Hohenbuehelia grisea</name>
    <dbReference type="NCBI Taxonomy" id="104357"/>
    <lineage>
        <taxon>Eukaryota</taxon>
        <taxon>Fungi</taxon>
        <taxon>Dikarya</taxon>
        <taxon>Basidiomycota</taxon>
        <taxon>Agaricomycotina</taxon>
        <taxon>Agaricomycetes</taxon>
        <taxon>Agaricomycetidae</taxon>
        <taxon>Agaricales</taxon>
        <taxon>Pleurotineae</taxon>
        <taxon>Pleurotaceae</taxon>
        <taxon>Hohenbuehelia</taxon>
    </lineage>
</organism>